<evidence type="ECO:0000313" key="3">
    <source>
        <dbReference type="Proteomes" id="UP000238866"/>
    </source>
</evidence>
<keyword evidence="1" id="KW-0812">Transmembrane</keyword>
<evidence type="ECO:0000256" key="1">
    <source>
        <dbReference type="SAM" id="Phobius"/>
    </source>
</evidence>
<organism evidence="2 3">
    <name type="scientific">Haemophilus influenzae</name>
    <dbReference type="NCBI Taxonomy" id="727"/>
    <lineage>
        <taxon>Bacteria</taxon>
        <taxon>Pseudomonadati</taxon>
        <taxon>Pseudomonadota</taxon>
        <taxon>Gammaproteobacteria</taxon>
        <taxon>Pasteurellales</taxon>
        <taxon>Pasteurellaceae</taxon>
        <taxon>Haemophilus</taxon>
    </lineage>
</organism>
<keyword evidence="1" id="KW-1133">Transmembrane helix</keyword>
<protein>
    <submittedName>
        <fullName evidence="2">Uncharacterized protein</fullName>
    </submittedName>
</protein>
<reference evidence="2 3" key="1">
    <citation type="submission" date="2017-02" db="EMBL/GenBank/DDBJ databases">
        <title>Haemophilus influenzae in COPD genome sequencing project.</title>
        <authorList>
            <person name="Murphy T.F."/>
            <person name="Kong Y."/>
            <person name="Nadendla S."/>
            <person name="Tettelin H."/>
            <person name="Pettigrew M."/>
        </authorList>
    </citation>
    <scope>NUCLEOTIDE SEQUENCE [LARGE SCALE GENOMIC DNA]</scope>
    <source>
        <strain evidence="2 3">13P36H1</strain>
    </source>
</reference>
<accession>A0ABD6WUN6</accession>
<gene>
    <name evidence="2" type="ORF">BVZ99_01169</name>
</gene>
<dbReference type="AlphaFoldDB" id="A0ABD6WUN6"/>
<dbReference type="Proteomes" id="UP000238866">
    <property type="component" value="Unassembled WGS sequence"/>
</dbReference>
<comment type="caution">
    <text evidence="2">The sequence shown here is derived from an EMBL/GenBank/DDBJ whole genome shotgun (WGS) entry which is preliminary data.</text>
</comment>
<evidence type="ECO:0000313" key="2">
    <source>
        <dbReference type="EMBL" id="PRM18346.1"/>
    </source>
</evidence>
<keyword evidence="1" id="KW-0472">Membrane</keyword>
<feature type="transmembrane region" description="Helical" evidence="1">
    <location>
        <begin position="90"/>
        <end position="111"/>
    </location>
</feature>
<sequence length="196" mass="22063">MVCSKVKLRALMFSLEISSVEAVKPLVLMIAFLPIATPFGLIKKTCPLESKIPFNWEIWSDVTRLNTAELLLSCKNCTISFWSMLNCFQLIIALTLLRMVVLLPSTCIVAVPCTTLIPCKPLAKTDCGMDAMPKDSNIAESGFNAKWRTFMRAGFSLPFSVEWSQPRVNSDTATKAFRRLLNLRRYILFIFSPKVS</sequence>
<name>A0ABD6WUN6_HAEIF</name>
<proteinExistence type="predicted"/>
<dbReference type="EMBL" id="MZLD01000049">
    <property type="protein sequence ID" value="PRM18346.1"/>
    <property type="molecule type" value="Genomic_DNA"/>
</dbReference>
<feature type="transmembrane region" description="Helical" evidence="1">
    <location>
        <begin position="22"/>
        <end position="42"/>
    </location>
</feature>